<feature type="compositionally biased region" description="Polar residues" evidence="1">
    <location>
        <begin position="589"/>
        <end position="602"/>
    </location>
</feature>
<proteinExistence type="predicted"/>
<evidence type="ECO:0000313" key="3">
    <source>
        <dbReference type="EMBL" id="EGZ16371.1"/>
    </source>
</evidence>
<feature type="compositionally biased region" description="Basic and acidic residues" evidence="1">
    <location>
        <begin position="1043"/>
        <end position="1059"/>
    </location>
</feature>
<feature type="compositionally biased region" description="Polar residues" evidence="1">
    <location>
        <begin position="89"/>
        <end position="102"/>
    </location>
</feature>
<sequence>MDEEYGDYLEEKAPAPAVVTPETPEDAVMSAGRSGGSRSLARSLASELEDDTPPVSRNLADELDDVDDPEPAYDDMEEFEDRADDSRSPVPTTQVTEQTSGNRPPMNGDTPAANKVLGRCFEAMRASEWGRLFEPRMIRQAVWADLSHELARPVNAVAVEQVAKDTVTFLKALCLRPTLAPSPSTLESFLPAEARAELWQWKKKLYTAFGVTPFSLEQPKAARTNKGSADPARVPLPRTPKKTERSNSAQAATRGVFSASGERSPYFQDSHMVTPPATTRTDRVARGAEDSKLTRSSLRSTGRSSSRKSRYADDSSDDDDDFTGDGGAQMDEYLRQIREVSDAETVNPTPRLEIPTFSGARNRSENSMQWLRAFVYEMKGTHAPPNEWCMPFELRLRDGAVHWHRQLTKKTKRTWTLLSEAFIRYYCSQFSQSAETRYYSAKRDDKEHVCDYLNRLNGYARNAGVQFVNGGRKAKDHVKRFLGTCGDRKLERRLAPLRIKDIHELEEMIIEMLKVEERQSSRESSQSRSKAREPSRRRDDTRMTRVAEMTGTAKTPETDTAAMTRELATAVGIDANEIMSVLQGRDARSTSTGRDSARQQFNDDSDAASDQGSDDSWYSEEGRHDGYSSDDSDHYVAAANESERCAAADGTVAGNPVGTTGTSAEAVTTIDNASTVLARPVAFFPTRPTSATGAASYASKYTTQAGSPPTETGLVPIGLPQLAEPVVEAECIYAFVGKREWPDEGRGTWVNATEFEKERGEGLGGGDLSEKSDDEVIEDTTEDWMTSAVQEASRRRLDVEDAGERRVNDSRTRILLDSGANITLGWERVYVFEMWIIDHNAGVNVVLGTDFMIPADIRLDLFNAAAKLPDEVMIPLIKTQNMVDEAEGVHVNGGPVDVLQIPGREWKEFRMQRKRPSPTTHVPWIRWTDKLIPTVKRFHKGRPQRIRLTNIDTRLTICSAHTTIVVWVPIGSLPKSEGYVRLDSDKYREWQVLIYEAARDKTLLKWEAELYAQWLAAQPSAVDRPEYPTPKGLLRQPPEDSQDEHSSESSDSDGGKDSDGLPCKQLPWRRLSALLSSGTGLDEPTESKSAEDEVPTTQSCSNSDIEAGLTRLEQTFMCVLRVLSTEGTETANDDAADSFEHLAAGIGLEDYAHGLAFPPDLSEAATTTLDYDADN</sequence>
<dbReference type="EMBL" id="JH159155">
    <property type="protein sequence ID" value="EGZ16371.1"/>
    <property type="molecule type" value="Genomic_DNA"/>
</dbReference>
<feature type="compositionally biased region" description="Acidic residues" evidence="1">
    <location>
        <begin position="61"/>
        <end position="83"/>
    </location>
</feature>
<feature type="region of interest" description="Disordered" evidence="1">
    <location>
        <begin position="1077"/>
        <end position="1101"/>
    </location>
</feature>
<feature type="non-terminal residue" evidence="3">
    <location>
        <position position="1175"/>
    </location>
</feature>
<organism evidence="3 4">
    <name type="scientific">Phytophthora sojae (strain P6497)</name>
    <name type="common">Soybean stem and root rot agent</name>
    <name type="synonym">Phytophthora megasperma f. sp. glycines</name>
    <dbReference type="NCBI Taxonomy" id="1094619"/>
    <lineage>
        <taxon>Eukaryota</taxon>
        <taxon>Sar</taxon>
        <taxon>Stramenopiles</taxon>
        <taxon>Oomycota</taxon>
        <taxon>Peronosporomycetes</taxon>
        <taxon>Peronosporales</taxon>
        <taxon>Peronosporaceae</taxon>
        <taxon>Phytophthora</taxon>
    </lineage>
</organism>
<dbReference type="InParanoid" id="G4ZPW7"/>
<feature type="region of interest" description="Disordered" evidence="1">
    <location>
        <begin position="1022"/>
        <end position="1063"/>
    </location>
</feature>
<feature type="domain" description="Retrotransposon gag" evidence="2">
    <location>
        <begin position="392"/>
        <end position="464"/>
    </location>
</feature>
<feature type="region of interest" description="Disordered" evidence="1">
    <location>
        <begin position="584"/>
        <end position="633"/>
    </location>
</feature>
<feature type="compositionally biased region" description="Basic and acidic residues" evidence="1">
    <location>
        <begin position="280"/>
        <end position="293"/>
    </location>
</feature>
<feature type="region of interest" description="Disordered" evidence="1">
    <location>
        <begin position="516"/>
        <end position="562"/>
    </location>
</feature>
<dbReference type="Pfam" id="PF03732">
    <property type="entry name" value="Retrotrans_gag"/>
    <property type="match status" value="1"/>
</dbReference>
<accession>G4ZPW7</accession>
<feature type="compositionally biased region" description="Basic and acidic residues" evidence="1">
    <location>
        <begin position="332"/>
        <end position="341"/>
    </location>
</feature>
<feature type="compositionally biased region" description="Basic and acidic residues" evidence="1">
    <location>
        <begin position="530"/>
        <end position="545"/>
    </location>
</feature>
<protein>
    <recommendedName>
        <fullName evidence="2">Retrotransposon gag domain-containing protein</fullName>
    </recommendedName>
</protein>
<feature type="compositionally biased region" description="Acidic residues" evidence="1">
    <location>
        <begin position="314"/>
        <end position="323"/>
    </location>
</feature>
<dbReference type="RefSeq" id="XP_009530120.1">
    <property type="nucleotide sequence ID" value="XM_009531825.1"/>
</dbReference>
<dbReference type="Proteomes" id="UP000002640">
    <property type="component" value="Unassembled WGS sequence"/>
</dbReference>
<reference evidence="3 4" key="1">
    <citation type="journal article" date="2006" name="Science">
        <title>Phytophthora genome sequences uncover evolutionary origins and mechanisms of pathogenesis.</title>
        <authorList>
            <person name="Tyler B.M."/>
            <person name="Tripathy S."/>
            <person name="Zhang X."/>
            <person name="Dehal P."/>
            <person name="Jiang R.H."/>
            <person name="Aerts A."/>
            <person name="Arredondo F.D."/>
            <person name="Baxter L."/>
            <person name="Bensasson D."/>
            <person name="Beynon J.L."/>
            <person name="Chapman J."/>
            <person name="Damasceno C.M."/>
            <person name="Dorrance A.E."/>
            <person name="Dou D."/>
            <person name="Dickerman A.W."/>
            <person name="Dubchak I.L."/>
            <person name="Garbelotto M."/>
            <person name="Gijzen M."/>
            <person name="Gordon S.G."/>
            <person name="Govers F."/>
            <person name="Grunwald N.J."/>
            <person name="Huang W."/>
            <person name="Ivors K.L."/>
            <person name="Jones R.W."/>
            <person name="Kamoun S."/>
            <person name="Krampis K."/>
            <person name="Lamour K.H."/>
            <person name="Lee M.K."/>
            <person name="McDonald W.H."/>
            <person name="Medina M."/>
            <person name="Meijer H.J."/>
            <person name="Nordberg E.K."/>
            <person name="Maclean D.J."/>
            <person name="Ospina-Giraldo M.D."/>
            <person name="Morris P.F."/>
            <person name="Phuntumart V."/>
            <person name="Putnam N.H."/>
            <person name="Rash S."/>
            <person name="Rose J.K."/>
            <person name="Sakihama Y."/>
            <person name="Salamov A.A."/>
            <person name="Savidor A."/>
            <person name="Scheuring C.F."/>
            <person name="Smith B.M."/>
            <person name="Sobral B.W."/>
            <person name="Terry A."/>
            <person name="Torto-Alalibo T.A."/>
            <person name="Win J."/>
            <person name="Xu Z."/>
            <person name="Zhang H."/>
            <person name="Grigoriev I.V."/>
            <person name="Rokhsar D.S."/>
            <person name="Boore J.L."/>
        </authorList>
    </citation>
    <scope>NUCLEOTIDE SEQUENCE [LARGE SCALE GENOMIC DNA]</scope>
    <source>
        <strain evidence="3 4">P6497</strain>
    </source>
</reference>
<dbReference type="GeneID" id="20646835"/>
<feature type="compositionally biased region" description="Low complexity" evidence="1">
    <location>
        <begin position="30"/>
        <end position="46"/>
    </location>
</feature>
<feature type="region of interest" description="Disordered" evidence="1">
    <location>
        <begin position="1"/>
        <end position="113"/>
    </location>
</feature>
<name>G4ZPW7_PHYSP</name>
<dbReference type="InterPro" id="IPR005162">
    <property type="entry name" value="Retrotrans_gag_dom"/>
</dbReference>
<evidence type="ECO:0000313" key="4">
    <source>
        <dbReference type="Proteomes" id="UP000002640"/>
    </source>
</evidence>
<dbReference type="KEGG" id="psoj:PHYSODRAFT_334561"/>
<gene>
    <name evidence="3" type="ORF">PHYSODRAFT_334561</name>
</gene>
<dbReference type="AlphaFoldDB" id="G4ZPW7"/>
<feature type="compositionally biased region" description="Low complexity" evidence="1">
    <location>
        <begin position="294"/>
        <end position="304"/>
    </location>
</feature>
<keyword evidence="4" id="KW-1185">Reference proteome</keyword>
<evidence type="ECO:0000256" key="1">
    <source>
        <dbReference type="SAM" id="MobiDB-lite"/>
    </source>
</evidence>
<evidence type="ECO:0000259" key="2">
    <source>
        <dbReference type="Pfam" id="PF03732"/>
    </source>
</evidence>
<feature type="compositionally biased region" description="Basic and acidic residues" evidence="1">
    <location>
        <begin position="620"/>
        <end position="633"/>
    </location>
</feature>
<feature type="region of interest" description="Disordered" evidence="1">
    <location>
        <begin position="220"/>
        <end position="359"/>
    </location>
</feature>